<dbReference type="AlphaFoldDB" id="A0A9P0YI54"/>
<name>A0A9P0YI54_CUSEU</name>
<organism evidence="1 2">
    <name type="scientific">Cuscuta europaea</name>
    <name type="common">European dodder</name>
    <dbReference type="NCBI Taxonomy" id="41803"/>
    <lineage>
        <taxon>Eukaryota</taxon>
        <taxon>Viridiplantae</taxon>
        <taxon>Streptophyta</taxon>
        <taxon>Embryophyta</taxon>
        <taxon>Tracheophyta</taxon>
        <taxon>Spermatophyta</taxon>
        <taxon>Magnoliopsida</taxon>
        <taxon>eudicotyledons</taxon>
        <taxon>Gunneridae</taxon>
        <taxon>Pentapetalae</taxon>
        <taxon>asterids</taxon>
        <taxon>lamiids</taxon>
        <taxon>Solanales</taxon>
        <taxon>Convolvulaceae</taxon>
        <taxon>Cuscuteae</taxon>
        <taxon>Cuscuta</taxon>
        <taxon>Cuscuta subgen. Cuscuta</taxon>
    </lineage>
</organism>
<evidence type="ECO:0000313" key="1">
    <source>
        <dbReference type="EMBL" id="CAH9057972.1"/>
    </source>
</evidence>
<proteinExistence type="predicted"/>
<reference evidence="1" key="1">
    <citation type="submission" date="2022-07" db="EMBL/GenBank/DDBJ databases">
        <authorList>
            <person name="Macas J."/>
            <person name="Novak P."/>
            <person name="Neumann P."/>
        </authorList>
    </citation>
    <scope>NUCLEOTIDE SEQUENCE</scope>
</reference>
<dbReference type="EMBL" id="CAMAPE010000004">
    <property type="protein sequence ID" value="CAH9057972.1"/>
    <property type="molecule type" value="Genomic_DNA"/>
</dbReference>
<evidence type="ECO:0000313" key="2">
    <source>
        <dbReference type="Proteomes" id="UP001152484"/>
    </source>
</evidence>
<accession>A0A9P0YI54</accession>
<keyword evidence="2" id="KW-1185">Reference proteome</keyword>
<dbReference type="PANTHER" id="PTHR28498:SF1">
    <property type="entry name" value="ZINC FINGER SWIM DOMAIN-CONTAINING PROTEIN 7"/>
    <property type="match status" value="1"/>
</dbReference>
<comment type="caution">
    <text evidence="1">The sequence shown here is derived from an EMBL/GenBank/DDBJ whole genome shotgun (WGS) entry which is preliminary data.</text>
</comment>
<sequence>MSTSLMVADSIWNDIESTRSVIDDHLSTLHFLFGKNFERAARVVDQRGVKRICGQPSGRSIFQVVGESRKKDEYLCFPEHYCACYSFFYDVVNRAEQLCVRIH</sequence>
<dbReference type="PANTHER" id="PTHR28498">
    <property type="entry name" value="ZINC FINGER SWIM DOMAIN-CONTAINING PROTEIN 7"/>
    <property type="match status" value="1"/>
</dbReference>
<dbReference type="GO" id="GO:0000724">
    <property type="term" value="P:double-strand break repair via homologous recombination"/>
    <property type="evidence" value="ECO:0007669"/>
    <property type="project" value="TreeGrafter"/>
</dbReference>
<dbReference type="Proteomes" id="UP001152484">
    <property type="component" value="Unassembled WGS sequence"/>
</dbReference>
<dbReference type="OrthoDB" id="337581at2759"/>
<gene>
    <name evidence="1" type="ORF">CEURO_LOCUS1175</name>
</gene>
<protein>
    <submittedName>
        <fullName evidence="1">Uncharacterized protein</fullName>
    </submittedName>
</protein>
<dbReference type="GO" id="GO:0097196">
    <property type="term" value="C:Shu complex"/>
    <property type="evidence" value="ECO:0007669"/>
    <property type="project" value="TreeGrafter"/>
</dbReference>